<protein>
    <submittedName>
        <fullName evidence="2">Uncharacterized protein</fullName>
    </submittedName>
</protein>
<dbReference type="GeneID" id="12984074"/>
<dbReference type="KEGG" id="mgr:MGG_17401"/>
<gene>
    <name evidence="2" type="ORF">MGG_17401</name>
</gene>
<dbReference type="EMBL" id="CM001235">
    <property type="protein sequence ID" value="EHA48790.1"/>
    <property type="molecule type" value="Genomic_DNA"/>
</dbReference>
<dbReference type="VEuPathDB" id="FungiDB:MGG_17401"/>
<keyword evidence="3" id="KW-1185">Reference proteome</keyword>
<evidence type="ECO:0000256" key="1">
    <source>
        <dbReference type="SAM" id="MobiDB-lite"/>
    </source>
</evidence>
<evidence type="ECO:0000313" key="3">
    <source>
        <dbReference type="Proteomes" id="UP000009058"/>
    </source>
</evidence>
<dbReference type="HOGENOM" id="CLU_997743_0_0_1"/>
<evidence type="ECO:0000313" key="2">
    <source>
        <dbReference type="EMBL" id="EHA48790.1"/>
    </source>
</evidence>
<feature type="region of interest" description="Disordered" evidence="1">
    <location>
        <begin position="62"/>
        <end position="112"/>
    </location>
</feature>
<organism evidence="2 3">
    <name type="scientific">Pyricularia oryzae (strain 70-15 / ATCC MYA-4617 / FGSC 8958)</name>
    <name type="common">Rice blast fungus</name>
    <name type="synonym">Magnaporthe oryzae</name>
    <dbReference type="NCBI Taxonomy" id="242507"/>
    <lineage>
        <taxon>Eukaryota</taxon>
        <taxon>Fungi</taxon>
        <taxon>Dikarya</taxon>
        <taxon>Ascomycota</taxon>
        <taxon>Pezizomycotina</taxon>
        <taxon>Sordariomycetes</taxon>
        <taxon>Sordariomycetidae</taxon>
        <taxon>Magnaporthales</taxon>
        <taxon>Pyriculariaceae</taxon>
        <taxon>Pyricularia</taxon>
    </lineage>
</organism>
<dbReference type="AlphaFoldDB" id="G4NB28"/>
<dbReference type="Proteomes" id="UP000009058">
    <property type="component" value="Chromosome 5"/>
</dbReference>
<reference evidence="2 3" key="1">
    <citation type="journal article" date="2005" name="Nature">
        <title>The genome sequence of the rice blast fungus Magnaporthe grisea.</title>
        <authorList>
            <person name="Dean R.A."/>
            <person name="Talbot N.J."/>
            <person name="Ebbole D.J."/>
            <person name="Farman M.L."/>
            <person name="Mitchell T.K."/>
            <person name="Orbach M.J."/>
            <person name="Thon M."/>
            <person name="Kulkarni R."/>
            <person name="Xu J.R."/>
            <person name="Pan H."/>
            <person name="Read N.D."/>
            <person name="Lee Y.H."/>
            <person name="Carbone I."/>
            <person name="Brown D."/>
            <person name="Oh Y.Y."/>
            <person name="Donofrio N."/>
            <person name="Jeong J.S."/>
            <person name="Soanes D.M."/>
            <person name="Djonovic S."/>
            <person name="Kolomiets E."/>
            <person name="Rehmeyer C."/>
            <person name="Li W."/>
            <person name="Harding M."/>
            <person name="Kim S."/>
            <person name="Lebrun M.H."/>
            <person name="Bohnert H."/>
            <person name="Coughlan S."/>
            <person name="Butler J."/>
            <person name="Calvo S."/>
            <person name="Ma L.J."/>
            <person name="Nicol R."/>
            <person name="Purcell S."/>
            <person name="Nusbaum C."/>
            <person name="Galagan J.E."/>
            <person name="Birren B.W."/>
        </authorList>
    </citation>
    <scope>NUCLEOTIDE SEQUENCE [LARGE SCALE GENOMIC DNA]</scope>
    <source>
        <strain evidence="3">70-15 / ATCC MYA-4617 / FGSC 8958</strain>
    </source>
</reference>
<dbReference type="OMA" id="QSSTMIC"/>
<proteinExistence type="predicted"/>
<reference key="2">
    <citation type="submission" date="2011-05" db="EMBL/GenBank/DDBJ databases">
        <title>The Genome Sequence of Magnaporthe oryzae 70-15.</title>
        <authorList>
            <consortium name="The Broad Institute Genome Sequencing Platform"/>
            <person name="Ma L.-J."/>
            <person name="Dead R."/>
            <person name="Young S.K."/>
            <person name="Zeng Q."/>
            <person name="Gargeya S."/>
            <person name="Fitzgerald M."/>
            <person name="Haas B."/>
            <person name="Abouelleil A."/>
            <person name="Alvarado L."/>
            <person name="Arachchi H.M."/>
            <person name="Berlin A."/>
            <person name="Brown A."/>
            <person name="Chapman S.B."/>
            <person name="Chen Z."/>
            <person name="Dunbar C."/>
            <person name="Freedman E."/>
            <person name="Gearin G."/>
            <person name="Gellesch M."/>
            <person name="Goldberg J."/>
            <person name="Griggs A."/>
            <person name="Gujja S."/>
            <person name="Heiman D."/>
            <person name="Howarth C."/>
            <person name="Larson L."/>
            <person name="Lui A."/>
            <person name="MacDonald P.J.P."/>
            <person name="Mehta T."/>
            <person name="Montmayeur A."/>
            <person name="Murphy C."/>
            <person name="Neiman D."/>
            <person name="Pearson M."/>
            <person name="Priest M."/>
            <person name="Roberts A."/>
            <person name="Saif S."/>
            <person name="Shea T."/>
            <person name="Shenoy N."/>
            <person name="Sisk P."/>
            <person name="Stolte C."/>
            <person name="Sykes S."/>
            <person name="Yandava C."/>
            <person name="Wortman J."/>
            <person name="Nusbaum C."/>
            <person name="Birren B."/>
        </authorList>
    </citation>
    <scope>NUCLEOTIDE SEQUENCE</scope>
    <source>
        <strain>70-15</strain>
    </source>
</reference>
<sequence>MESLSTVEAYPRSSGTQTAVVLMLSTVRVSGSTLPVVAMVAELLGLTPCNLVPNIRSIDCAPRGEKRTEKHKHDVKPSKRQGVDGKRGAAHGSAGQKMPRRSEPRARLESPATRQSSTMICVCVFHYRAVGSVLVPWIRMTATAKARKQSGPKIPVTLAGIVNALIFWRWNPVLRPFELASPSRGNALAGTRLRYPANPPVSPSFAEERLHEIRCWQMMHLTLWLSSLEQWDRAAGRLTRSWIRQAWPGPVVVCKPRPSCECGISSGSWDLGVGCSSCV</sequence>
<name>G4NB28_PYRO7</name>
<feature type="compositionally biased region" description="Basic and acidic residues" evidence="1">
    <location>
        <begin position="62"/>
        <end position="87"/>
    </location>
</feature>
<accession>G4NB28</accession>
<dbReference type="InParanoid" id="G4NB28"/>
<dbReference type="RefSeq" id="XP_003718374.1">
    <property type="nucleotide sequence ID" value="XM_003718326.1"/>
</dbReference>